<dbReference type="Proteomes" id="UP000247437">
    <property type="component" value="Unassembled WGS sequence"/>
</dbReference>
<dbReference type="AlphaFoldDB" id="A0A2W0EPU5"/>
<evidence type="ECO:0000259" key="2">
    <source>
        <dbReference type="Pfam" id="PF18602"/>
    </source>
</evidence>
<name>A0A2W0EPU5_PSEJE</name>
<sequence length="123" mass="13486">MKAWIWFFALMGMLEGGTANADGNDLLKSCQAAVRMMDTDNLPPNDSFEVGQCFGIVEGVRGVLFIYEDKIPESLRVCLPKGGINNGQAARIVSKYLHDNPKDLNLDSTLLTILALKTAYSCK</sequence>
<dbReference type="EMBL" id="PDLL01000144">
    <property type="protein sequence ID" value="PYY69967.1"/>
    <property type="molecule type" value="Genomic_DNA"/>
</dbReference>
<evidence type="ECO:0000313" key="3">
    <source>
        <dbReference type="EMBL" id="PYY69967.1"/>
    </source>
</evidence>
<feature type="chain" id="PRO_5015866491" description="Rap1a immunity protein domain-containing protein" evidence="1">
    <location>
        <begin position="22"/>
        <end position="123"/>
    </location>
</feature>
<dbReference type="InterPro" id="IPR041238">
    <property type="entry name" value="Rap1a"/>
</dbReference>
<comment type="caution">
    <text evidence="3">The sequence shown here is derived from an EMBL/GenBank/DDBJ whole genome shotgun (WGS) entry which is preliminary data.</text>
</comment>
<evidence type="ECO:0000313" key="4">
    <source>
        <dbReference type="Proteomes" id="UP000247437"/>
    </source>
</evidence>
<accession>A0A2W0EPU5</accession>
<reference evidence="3 4" key="1">
    <citation type="journal article" date="2018" name="Appl. Microbiol. Biotechnol.">
        <title>Characterization of the caprolactam degradation pathway in Pseudomonas jessenii using mass spectrometry-based proteomics.</title>
        <authorList>
            <person name="Otzen M."/>
            <person name="Palacio C."/>
            <person name="Janssen D.B."/>
        </authorList>
    </citation>
    <scope>NUCLEOTIDE SEQUENCE [LARGE SCALE GENOMIC DNA]</scope>
    <source>
        <strain evidence="3 4">GO3</strain>
    </source>
</reference>
<proteinExistence type="predicted"/>
<dbReference type="OrthoDB" id="7062115at2"/>
<feature type="domain" description="Rap1a immunity protein" evidence="2">
    <location>
        <begin position="23"/>
        <end position="122"/>
    </location>
</feature>
<organism evidence="3 4">
    <name type="scientific">Pseudomonas jessenii</name>
    <dbReference type="NCBI Taxonomy" id="77298"/>
    <lineage>
        <taxon>Bacteria</taxon>
        <taxon>Pseudomonadati</taxon>
        <taxon>Pseudomonadota</taxon>
        <taxon>Gammaproteobacteria</taxon>
        <taxon>Pseudomonadales</taxon>
        <taxon>Pseudomonadaceae</taxon>
        <taxon>Pseudomonas</taxon>
    </lineage>
</organism>
<feature type="signal peptide" evidence="1">
    <location>
        <begin position="1"/>
        <end position="21"/>
    </location>
</feature>
<protein>
    <recommendedName>
        <fullName evidence="2">Rap1a immunity protein domain-containing protein</fullName>
    </recommendedName>
</protein>
<dbReference type="Pfam" id="PF18602">
    <property type="entry name" value="Rap1a"/>
    <property type="match status" value="1"/>
</dbReference>
<keyword evidence="1" id="KW-0732">Signal</keyword>
<dbReference type="RefSeq" id="WP_110659885.1">
    <property type="nucleotide sequence ID" value="NZ_PDLL01000144.1"/>
</dbReference>
<gene>
    <name evidence="3" type="ORF">CRX42_13760</name>
</gene>
<evidence type="ECO:0000256" key="1">
    <source>
        <dbReference type="SAM" id="SignalP"/>
    </source>
</evidence>